<protein>
    <submittedName>
        <fullName evidence="2">Uncharacterized protein</fullName>
    </submittedName>
</protein>
<accession>K8Y191</accession>
<dbReference type="KEGG" id="lst:LSS_10223"/>
<keyword evidence="1" id="KW-0472">Membrane</keyword>
<evidence type="ECO:0000313" key="2">
    <source>
        <dbReference type="EMBL" id="EKT86816.1"/>
    </source>
</evidence>
<evidence type="ECO:0000256" key="1">
    <source>
        <dbReference type="SAM" id="Phobius"/>
    </source>
</evidence>
<reference evidence="2 3" key="2">
    <citation type="journal article" date="2014" name="Emerg. Microbes Infect.">
        <title>Potential impact on kidney infection: a whole-genome analysis of Leptospira santarosai serovar Shermani.</title>
        <authorList>
            <person name="Chou L.F."/>
            <person name="Chen T.W."/>
            <person name="Ko Y.C."/>
            <person name="Pan M.J."/>
            <person name="Tian Y.C."/>
            <person name="Chiu C.H."/>
            <person name="Tang P."/>
            <person name="Hung C.C."/>
            <person name="Yang C.W."/>
        </authorList>
    </citation>
    <scope>NUCLEOTIDE SEQUENCE</scope>
    <source>
        <strain evidence="2 3">LT 821</strain>
    </source>
</reference>
<feature type="transmembrane region" description="Helical" evidence="1">
    <location>
        <begin position="20"/>
        <end position="42"/>
    </location>
</feature>
<evidence type="ECO:0000313" key="3">
    <source>
        <dbReference type="Proteomes" id="UP000035800"/>
    </source>
</evidence>
<sequence length="59" mass="7114">MFYPLQNSDFLSFQNTFDLFFHTLSTFFHIGPIVPKYGRFLWKQFTKIKLVMQDFGKLS</sequence>
<dbReference type="EMBL" id="CP006694">
    <property type="protein sequence ID" value="EKT86816.1"/>
    <property type="molecule type" value="Genomic_DNA"/>
</dbReference>
<gene>
    <name evidence="2" type="ORF">LSS_10223</name>
</gene>
<name>K8Y191_9LEPT</name>
<keyword evidence="1" id="KW-0812">Transmembrane</keyword>
<proteinExistence type="predicted"/>
<organism evidence="2 3">
    <name type="scientific">Leptospira santarosai serovar Shermani str. LT 821</name>
    <dbReference type="NCBI Taxonomy" id="758847"/>
    <lineage>
        <taxon>Bacteria</taxon>
        <taxon>Pseudomonadati</taxon>
        <taxon>Spirochaetota</taxon>
        <taxon>Spirochaetia</taxon>
        <taxon>Leptospirales</taxon>
        <taxon>Leptospiraceae</taxon>
        <taxon>Leptospira</taxon>
    </lineage>
</organism>
<dbReference type="Proteomes" id="UP000035800">
    <property type="component" value="Chromosome I"/>
</dbReference>
<dbReference type="PATRIC" id="fig|758847.3.peg.2144"/>
<keyword evidence="1" id="KW-1133">Transmembrane helix</keyword>
<reference evidence="2 3" key="1">
    <citation type="journal article" date="2012" name="Gene">
        <title>Sequence of Leptospira santarosai serovar Shermani genome and prediction of virulence-associated genes.</title>
        <authorList>
            <person name="Chou L.F."/>
            <person name="Chen Y.T."/>
            <person name="Lu C.W."/>
            <person name="Ko Y.C."/>
            <person name="Tang C.Y."/>
            <person name="Pan M.J."/>
            <person name="Tian Y.C."/>
            <person name="Chiu C.H."/>
            <person name="Hung C.C."/>
            <person name="Yang C.W."/>
        </authorList>
    </citation>
    <scope>NUCLEOTIDE SEQUENCE [LARGE SCALE GENOMIC DNA]</scope>
    <source>
        <strain evidence="2">LT 821</strain>
    </source>
</reference>
<dbReference type="AlphaFoldDB" id="K8Y191"/>